<organism evidence="1 2">
    <name type="scientific">Scutellospora calospora</name>
    <dbReference type="NCBI Taxonomy" id="85575"/>
    <lineage>
        <taxon>Eukaryota</taxon>
        <taxon>Fungi</taxon>
        <taxon>Fungi incertae sedis</taxon>
        <taxon>Mucoromycota</taxon>
        <taxon>Glomeromycotina</taxon>
        <taxon>Glomeromycetes</taxon>
        <taxon>Diversisporales</taxon>
        <taxon>Gigasporaceae</taxon>
        <taxon>Scutellospora</taxon>
    </lineage>
</organism>
<dbReference type="Proteomes" id="UP000789860">
    <property type="component" value="Unassembled WGS sequence"/>
</dbReference>
<sequence length="197" mass="21663">MRCDNKTTKCCCCIPLRAGVIIITLLSLIGIVYSFVSDILSIISGDNSAATIVDLILNIIFLPIFIFGVAVTCCAKSARLLRIYAIIYNIFTVIEIVYYIVSIIPIIVYRNDTVNECINLLAANGSSIKDPAGYCQNGYNQYEAISIVIYILVILILVHFALVVSAYSASRKAKENDRSRQDASENNASLTHEIPAQ</sequence>
<gene>
    <name evidence="1" type="ORF">SCALOS_LOCUS4155</name>
</gene>
<protein>
    <submittedName>
        <fullName evidence="1">9954_t:CDS:1</fullName>
    </submittedName>
</protein>
<evidence type="ECO:0000313" key="1">
    <source>
        <dbReference type="EMBL" id="CAG8523253.1"/>
    </source>
</evidence>
<name>A0ACA9LCX9_9GLOM</name>
<dbReference type="EMBL" id="CAJVPM010005375">
    <property type="protein sequence ID" value="CAG8523253.1"/>
    <property type="molecule type" value="Genomic_DNA"/>
</dbReference>
<reference evidence="1" key="1">
    <citation type="submission" date="2021-06" db="EMBL/GenBank/DDBJ databases">
        <authorList>
            <person name="Kallberg Y."/>
            <person name="Tangrot J."/>
            <person name="Rosling A."/>
        </authorList>
    </citation>
    <scope>NUCLEOTIDE SEQUENCE</scope>
    <source>
        <strain evidence="1">AU212A</strain>
    </source>
</reference>
<feature type="non-terminal residue" evidence="1">
    <location>
        <position position="197"/>
    </location>
</feature>
<evidence type="ECO:0000313" key="2">
    <source>
        <dbReference type="Proteomes" id="UP000789860"/>
    </source>
</evidence>
<proteinExistence type="predicted"/>
<accession>A0ACA9LCX9</accession>
<keyword evidence="2" id="KW-1185">Reference proteome</keyword>
<comment type="caution">
    <text evidence="1">The sequence shown here is derived from an EMBL/GenBank/DDBJ whole genome shotgun (WGS) entry which is preliminary data.</text>
</comment>